<accession>A0ABQ3XMQ2</accession>
<comment type="caution">
    <text evidence="1">The sequence shown here is derived from an EMBL/GenBank/DDBJ whole genome shotgun (WGS) entry which is preliminary data.</text>
</comment>
<name>A0ABQ3XMQ2_9ACTN</name>
<proteinExistence type="predicted"/>
<protein>
    <submittedName>
        <fullName evidence="1">Uncharacterized protein</fullName>
    </submittedName>
</protein>
<evidence type="ECO:0000313" key="2">
    <source>
        <dbReference type="Proteomes" id="UP000612282"/>
    </source>
</evidence>
<dbReference type="EMBL" id="BOMG01000102">
    <property type="protein sequence ID" value="GID59788.1"/>
    <property type="molecule type" value="Genomic_DNA"/>
</dbReference>
<keyword evidence="2" id="KW-1185">Reference proteome</keyword>
<sequence length="156" mass="17550">MKRYFAVVDDRHDVRDPVTVIRVLEGAGPHGITRLNEDAAWEWTTLLDRIAAGEVDCRLQPIDAADAARIRRQRESGIAFRYSVVVREDDPARRPVGVLREWDATGGGSYAEVFTRNREWEHSTIRLDIARGSNAWALVLPTDPATVGRFIANIGR</sequence>
<evidence type="ECO:0000313" key="1">
    <source>
        <dbReference type="EMBL" id="GID59788.1"/>
    </source>
</evidence>
<dbReference type="Proteomes" id="UP000612282">
    <property type="component" value="Unassembled WGS sequence"/>
</dbReference>
<gene>
    <name evidence="1" type="ORF">Aco03nite_081920</name>
</gene>
<dbReference type="RefSeq" id="WP_203806206.1">
    <property type="nucleotide sequence ID" value="NZ_BAAAQE010000005.1"/>
</dbReference>
<reference evidence="1 2" key="1">
    <citation type="submission" date="2021-01" db="EMBL/GenBank/DDBJ databases">
        <title>Whole genome shotgun sequence of Actinoplanes couchii NBRC 106145.</title>
        <authorList>
            <person name="Komaki H."/>
            <person name="Tamura T."/>
        </authorList>
    </citation>
    <scope>NUCLEOTIDE SEQUENCE [LARGE SCALE GENOMIC DNA]</scope>
    <source>
        <strain evidence="1 2">NBRC 106145</strain>
    </source>
</reference>
<organism evidence="1 2">
    <name type="scientific">Actinoplanes couchii</name>
    <dbReference type="NCBI Taxonomy" id="403638"/>
    <lineage>
        <taxon>Bacteria</taxon>
        <taxon>Bacillati</taxon>
        <taxon>Actinomycetota</taxon>
        <taxon>Actinomycetes</taxon>
        <taxon>Micromonosporales</taxon>
        <taxon>Micromonosporaceae</taxon>
        <taxon>Actinoplanes</taxon>
    </lineage>
</organism>